<sequence length="178" mass="20530">MSLDKLSEQLKSNATQKMPPVELWDPPYCGEIDLQIKADGQWFHNGTAFKRMSLVKLFASVLKKEADEYFLVTPVEKVKITVEDAPLLITQWIWLDDEQTVMQLTTNLDDTFILSKEHPLTISDDGGLYVTVRRNLMAKVHRNVYYQWVNFAQEVDQENEVALAITSDSEQFILGYLE</sequence>
<dbReference type="InterPro" id="IPR010707">
    <property type="entry name" value="DUF1285"/>
</dbReference>
<feature type="domain" description="DUF1285" evidence="1">
    <location>
        <begin position="19"/>
        <end position="85"/>
    </location>
</feature>
<feature type="domain" description="DUF1285" evidence="2">
    <location>
        <begin position="87"/>
        <end position="174"/>
    </location>
</feature>
<comment type="caution">
    <text evidence="3">The sequence shown here is derived from an EMBL/GenBank/DDBJ whole genome shotgun (WGS) entry which is preliminary data.</text>
</comment>
<dbReference type="Pfam" id="PF21028">
    <property type="entry name" value="DUF1285_C"/>
    <property type="match status" value="1"/>
</dbReference>
<dbReference type="InterPro" id="IPR048341">
    <property type="entry name" value="DUF1285_N"/>
</dbReference>
<keyword evidence="4" id="KW-1185">Reference proteome</keyword>
<proteinExistence type="predicted"/>
<dbReference type="InterPro" id="IPR023361">
    <property type="entry name" value="DUF1285_beta_roll_sf"/>
</dbReference>
<dbReference type="EMBL" id="JAVRIF010000004">
    <property type="protein sequence ID" value="MDT0603845.1"/>
    <property type="molecule type" value="Genomic_DNA"/>
</dbReference>
<dbReference type="Proteomes" id="UP001266357">
    <property type="component" value="Unassembled WGS sequence"/>
</dbReference>
<gene>
    <name evidence="3" type="ORF">RM573_09585</name>
</gene>
<evidence type="ECO:0000313" key="3">
    <source>
        <dbReference type="EMBL" id="MDT0603845.1"/>
    </source>
</evidence>
<dbReference type="Gene3D" id="3.10.540.10">
    <property type="entry name" value="duf1285 like domain"/>
    <property type="match status" value="1"/>
</dbReference>
<evidence type="ECO:0000259" key="1">
    <source>
        <dbReference type="Pfam" id="PF06938"/>
    </source>
</evidence>
<dbReference type="Pfam" id="PF06938">
    <property type="entry name" value="DUF1285_N"/>
    <property type="match status" value="1"/>
</dbReference>
<accession>A0ABU3A225</accession>
<dbReference type="RefSeq" id="WP_311580874.1">
    <property type="nucleotide sequence ID" value="NZ_JAVRIF010000004.1"/>
</dbReference>
<evidence type="ECO:0000313" key="4">
    <source>
        <dbReference type="Proteomes" id="UP001266357"/>
    </source>
</evidence>
<protein>
    <submittedName>
        <fullName evidence="3">DUF1285 domain-containing protein</fullName>
    </submittedName>
</protein>
<dbReference type="InterPro" id="IPR048342">
    <property type="entry name" value="DUF1285_C"/>
</dbReference>
<dbReference type="Gene3D" id="2.30.270.10">
    <property type="entry name" value="duf1285 protein"/>
    <property type="match status" value="1"/>
</dbReference>
<evidence type="ECO:0000259" key="2">
    <source>
        <dbReference type="Pfam" id="PF21028"/>
    </source>
</evidence>
<name>A0ABU3A225_9GAMM</name>
<reference evidence="3 4" key="1">
    <citation type="submission" date="2023-09" db="EMBL/GenBank/DDBJ databases">
        <authorList>
            <person name="Rey-Velasco X."/>
        </authorList>
    </citation>
    <scope>NUCLEOTIDE SEQUENCE [LARGE SCALE GENOMIC DNA]</scope>
    <source>
        <strain evidence="3 4">W431</strain>
    </source>
</reference>
<dbReference type="PIRSF" id="PIRSF029557">
    <property type="entry name" value="UCP029557"/>
    <property type="match status" value="1"/>
</dbReference>
<organism evidence="3 4">
    <name type="scientific">Thalassotalea castellviae</name>
    <dbReference type="NCBI Taxonomy" id="3075612"/>
    <lineage>
        <taxon>Bacteria</taxon>
        <taxon>Pseudomonadati</taxon>
        <taxon>Pseudomonadota</taxon>
        <taxon>Gammaproteobacteria</taxon>
        <taxon>Alteromonadales</taxon>
        <taxon>Colwelliaceae</taxon>
        <taxon>Thalassotalea</taxon>
    </lineage>
</organism>